<dbReference type="Pfam" id="PF13417">
    <property type="entry name" value="GST_N_3"/>
    <property type="match status" value="1"/>
</dbReference>
<evidence type="ECO:0000259" key="1">
    <source>
        <dbReference type="PROSITE" id="PS50404"/>
    </source>
</evidence>
<dbReference type="InterPro" id="IPR040079">
    <property type="entry name" value="Glutathione_S-Trfase"/>
</dbReference>
<proteinExistence type="predicted"/>
<dbReference type="PANTHER" id="PTHR43968">
    <property type="match status" value="1"/>
</dbReference>
<feature type="domain" description="GST N-terminal" evidence="1">
    <location>
        <begin position="20"/>
        <end position="99"/>
    </location>
</feature>
<dbReference type="CDD" id="cd03196">
    <property type="entry name" value="GST_C_5"/>
    <property type="match status" value="1"/>
</dbReference>
<dbReference type="InterPro" id="IPR036282">
    <property type="entry name" value="Glutathione-S-Trfase_C_sf"/>
</dbReference>
<dbReference type="InterPro" id="IPR004045">
    <property type="entry name" value="Glutathione_S-Trfase_N"/>
</dbReference>
<dbReference type="RefSeq" id="WP_091565602.1">
    <property type="nucleotide sequence ID" value="NZ_FNHP01000001.1"/>
</dbReference>
<dbReference type="SUPFAM" id="SSF52833">
    <property type="entry name" value="Thioredoxin-like"/>
    <property type="match status" value="1"/>
</dbReference>
<evidence type="ECO:0000313" key="2">
    <source>
        <dbReference type="EMBL" id="SDL94106.1"/>
    </source>
</evidence>
<dbReference type="GO" id="GO:0005737">
    <property type="term" value="C:cytoplasm"/>
    <property type="evidence" value="ECO:0007669"/>
    <property type="project" value="TreeGrafter"/>
</dbReference>
<keyword evidence="3" id="KW-1185">Reference proteome</keyword>
<dbReference type="SUPFAM" id="SSF47616">
    <property type="entry name" value="GST C-terminal domain-like"/>
    <property type="match status" value="1"/>
</dbReference>
<dbReference type="Gene3D" id="3.40.30.10">
    <property type="entry name" value="Glutaredoxin"/>
    <property type="match status" value="1"/>
</dbReference>
<accession>A0A1G9P5N3</accession>
<dbReference type="PANTHER" id="PTHR43968:SF6">
    <property type="entry name" value="GLUTATHIONE S-TRANSFERASE OMEGA"/>
    <property type="match status" value="1"/>
</dbReference>
<dbReference type="STRING" id="1527607.SAMN05428957_101214"/>
<organism evidence="2 3">
    <name type="scientific">Oryzisolibacter propanilivorax</name>
    <dbReference type="NCBI Taxonomy" id="1527607"/>
    <lineage>
        <taxon>Bacteria</taxon>
        <taxon>Pseudomonadati</taxon>
        <taxon>Pseudomonadota</taxon>
        <taxon>Betaproteobacteria</taxon>
        <taxon>Burkholderiales</taxon>
        <taxon>Comamonadaceae</taxon>
        <taxon>Oryzisolibacter</taxon>
    </lineage>
</organism>
<name>A0A1G9P5N3_9BURK</name>
<dbReference type="PROSITE" id="PS50404">
    <property type="entry name" value="GST_NTER"/>
    <property type="match status" value="1"/>
</dbReference>
<dbReference type="Proteomes" id="UP000198552">
    <property type="component" value="Unassembled WGS sequence"/>
</dbReference>
<dbReference type="InterPro" id="IPR036249">
    <property type="entry name" value="Thioredoxin-like_sf"/>
</dbReference>
<dbReference type="Gene3D" id="1.20.1050.10">
    <property type="match status" value="1"/>
</dbReference>
<dbReference type="OrthoDB" id="9813092at2"/>
<dbReference type="AlphaFoldDB" id="A0A1G9P5N3"/>
<dbReference type="EMBL" id="FNHP01000001">
    <property type="protein sequence ID" value="SDL94106.1"/>
    <property type="molecule type" value="Genomic_DNA"/>
</dbReference>
<gene>
    <name evidence="2" type="ORF">SAMN05428957_101214</name>
</gene>
<sequence length="234" mass="25970">MSTPACSVSDASDAQPAPPGVPVLYSFRRCPYAMRARLALAVSGQRVELREVVLRHKPAALLQASPKATVPVLVLPDGDVLEQSLEIMLWALRRHDPAHWLEPTHGTLQEALALIAECDGPFKQALDRCKYPERHPDSHPAAAREQAHTWLQELEQRLRCHAWLLGEHATLADMALLPFMRQFAAIDAAQWLALPCSGVQAWLQRWLEGPLQARSMDRHAAWAPGATPVFFPPA</sequence>
<dbReference type="Pfam" id="PF13410">
    <property type="entry name" value="GST_C_2"/>
    <property type="match status" value="1"/>
</dbReference>
<reference evidence="3" key="1">
    <citation type="submission" date="2016-10" db="EMBL/GenBank/DDBJ databases">
        <authorList>
            <person name="Varghese N."/>
            <person name="Submissions S."/>
        </authorList>
    </citation>
    <scope>NUCLEOTIDE SEQUENCE [LARGE SCALE GENOMIC DNA]</scope>
    <source>
        <strain evidence="3">EPL6</strain>
    </source>
</reference>
<dbReference type="SFLD" id="SFLDS00019">
    <property type="entry name" value="Glutathione_Transferase_(cytos"/>
    <property type="match status" value="1"/>
</dbReference>
<dbReference type="InterPro" id="IPR050983">
    <property type="entry name" value="GST_Omega/HSP26"/>
</dbReference>
<evidence type="ECO:0000313" key="3">
    <source>
        <dbReference type="Proteomes" id="UP000198552"/>
    </source>
</evidence>
<protein>
    <submittedName>
        <fullName evidence="2">UPF0176 protein</fullName>
    </submittedName>
</protein>